<dbReference type="InterPro" id="IPR036457">
    <property type="entry name" value="PPM-type-like_dom_sf"/>
</dbReference>
<feature type="region of interest" description="Disordered" evidence="1">
    <location>
        <begin position="145"/>
        <end position="180"/>
    </location>
</feature>
<evidence type="ECO:0000313" key="3">
    <source>
        <dbReference type="Proteomes" id="UP000007266"/>
    </source>
</evidence>
<proteinExistence type="predicted"/>
<feature type="compositionally biased region" description="Polar residues" evidence="1">
    <location>
        <begin position="458"/>
        <end position="469"/>
    </location>
</feature>
<dbReference type="STRING" id="7070.A0A139WB87"/>
<feature type="compositionally biased region" description="Low complexity" evidence="1">
    <location>
        <begin position="862"/>
        <end position="879"/>
    </location>
</feature>
<protein>
    <submittedName>
        <fullName evidence="2">Protein phosphatase 1E-like Protein</fullName>
    </submittedName>
</protein>
<dbReference type="OMA" id="PKFTHST"/>
<feature type="compositionally biased region" description="Low complexity" evidence="1">
    <location>
        <begin position="816"/>
        <end position="855"/>
    </location>
</feature>
<feature type="compositionally biased region" description="Basic and acidic residues" evidence="1">
    <location>
        <begin position="526"/>
        <end position="541"/>
    </location>
</feature>
<feature type="compositionally biased region" description="Low complexity" evidence="1">
    <location>
        <begin position="915"/>
        <end position="934"/>
    </location>
</feature>
<feature type="compositionally biased region" description="Low complexity" evidence="1">
    <location>
        <begin position="768"/>
        <end position="779"/>
    </location>
</feature>
<feature type="compositionally biased region" description="Low complexity" evidence="1">
    <location>
        <begin position="946"/>
        <end position="992"/>
    </location>
</feature>
<dbReference type="InParanoid" id="A0A139WB87"/>
<accession>A0A139WB87</accession>
<feature type="region of interest" description="Disordered" evidence="1">
    <location>
        <begin position="526"/>
        <end position="565"/>
    </location>
</feature>
<dbReference type="Pfam" id="PF07145">
    <property type="entry name" value="PAM2"/>
    <property type="match status" value="1"/>
</dbReference>
<keyword evidence="3" id="KW-1185">Reference proteome</keyword>
<feature type="compositionally biased region" description="Basic and acidic residues" evidence="1">
    <location>
        <begin position="1002"/>
        <end position="1013"/>
    </location>
</feature>
<feature type="compositionally biased region" description="Acidic residues" evidence="1">
    <location>
        <begin position="166"/>
        <end position="180"/>
    </location>
</feature>
<feature type="region of interest" description="Disordered" evidence="1">
    <location>
        <begin position="646"/>
        <end position="673"/>
    </location>
</feature>
<evidence type="ECO:0000256" key="1">
    <source>
        <dbReference type="SAM" id="MobiDB-lite"/>
    </source>
</evidence>
<feature type="region of interest" description="Disordered" evidence="1">
    <location>
        <begin position="584"/>
        <end position="634"/>
    </location>
</feature>
<feature type="compositionally biased region" description="Low complexity" evidence="1">
    <location>
        <begin position="602"/>
        <end position="615"/>
    </location>
</feature>
<evidence type="ECO:0000313" key="2">
    <source>
        <dbReference type="EMBL" id="KYB25187.1"/>
    </source>
</evidence>
<dbReference type="AlphaFoldDB" id="A0A139WB87"/>
<feature type="compositionally biased region" description="Low complexity" evidence="1">
    <location>
        <begin position="1017"/>
        <end position="1070"/>
    </location>
</feature>
<reference evidence="2 3" key="2">
    <citation type="journal article" date="2010" name="Nucleic Acids Res.">
        <title>BeetleBase in 2010: revisions to provide comprehensive genomic information for Tribolium castaneum.</title>
        <authorList>
            <person name="Kim H.S."/>
            <person name="Murphy T."/>
            <person name="Xia J."/>
            <person name="Caragea D."/>
            <person name="Park Y."/>
            <person name="Beeman R.W."/>
            <person name="Lorenzen M.D."/>
            <person name="Butcher S."/>
            <person name="Manak J.R."/>
            <person name="Brown S.J."/>
        </authorList>
    </citation>
    <scope>GENOME REANNOTATION</scope>
    <source>
        <strain evidence="2 3">Georgia GA2</strain>
    </source>
</reference>
<dbReference type="EMBL" id="KQ971372">
    <property type="protein sequence ID" value="KYB25187.1"/>
    <property type="molecule type" value="Genomic_DNA"/>
</dbReference>
<dbReference type="SUPFAM" id="SSF81606">
    <property type="entry name" value="PP2C-like"/>
    <property type="match status" value="1"/>
</dbReference>
<name>A0A139WB87_TRICA</name>
<organism evidence="2 3">
    <name type="scientific">Tribolium castaneum</name>
    <name type="common">Red flour beetle</name>
    <dbReference type="NCBI Taxonomy" id="7070"/>
    <lineage>
        <taxon>Eukaryota</taxon>
        <taxon>Metazoa</taxon>
        <taxon>Ecdysozoa</taxon>
        <taxon>Arthropoda</taxon>
        <taxon>Hexapoda</taxon>
        <taxon>Insecta</taxon>
        <taxon>Pterygota</taxon>
        <taxon>Neoptera</taxon>
        <taxon>Endopterygota</taxon>
        <taxon>Coleoptera</taxon>
        <taxon>Polyphaga</taxon>
        <taxon>Cucujiformia</taxon>
        <taxon>Tenebrionidae</taxon>
        <taxon>Tenebrionidae incertae sedis</taxon>
        <taxon>Tribolium</taxon>
    </lineage>
</organism>
<feature type="compositionally biased region" description="Basic and acidic residues" evidence="1">
    <location>
        <begin position="153"/>
        <end position="165"/>
    </location>
</feature>
<feature type="region of interest" description="Disordered" evidence="1">
    <location>
        <begin position="767"/>
        <end position="1070"/>
    </location>
</feature>
<feature type="region of interest" description="Disordered" evidence="1">
    <location>
        <begin position="232"/>
        <end position="293"/>
    </location>
</feature>
<feature type="region of interest" description="Disordered" evidence="1">
    <location>
        <begin position="337"/>
        <end position="494"/>
    </location>
</feature>
<dbReference type="Proteomes" id="UP000007266">
    <property type="component" value="Linkage group 9"/>
</dbReference>
<sequence length="1136" mass="122043">MTQPVYPRRLQLSGVLPVAFRPRLCLWESCVAVLGEAEPEDLPALSEKTDKTDLISERLVQLSKERGSADNISVIVVFLREPSKIAAEAHWANRNASPITMDTSLDNANNPFANSNGADTNIMGQKTDGLLLNLAENFKHNGSDLSPSGDFYHNSEKSNGKRLASEFDDDDDLGPETDVDAVDDVLSPSIAAAKALADGLVNNNPDGSFNPFVEKHEVEKAALEIDLDLQKQQSSEFDGQRSPREETPTPPADAVHDGGLEENVGDSGEESEDEWNYIKGEEANKENISPSQPDCEVAQILEDPDNMSQLNPNAAEFVPVSPTRSIPSPACRALINDPVIAQSPKRPSEIDISLPNPQEFENEVKSRPSDFDSFSNGHDHEDEQQKPSPQDLIDNILNGKNIDEIPEFQPGNTPTKMASALGDEFHFGPNAAPFTPKTMDQSEAGLSTKAVFGDESNLDTSMDVSQDNTDFVKKEEDPMSMSFYQDKTSTDSDPFDLNKVQLLPENLDEFLNKSEETVANNVVLNNDERIQTTDLDNEKELASPVSNDDDSSGVCELSKSPQPQTDDLIECCFAKETLPDVCLQPESKPLETQSPEPPVLSPQPQTMSPSPQSVSPQPPVLSPEPEFLPKSPEPEQLIDIMSATVEEEERKEVSVESPLEDITSSVKDISSPVPEPIELNFAQEVNSAVQEIVPPVEVSSPIRDQPLIPDIALSTPKSMTDTESVATADVNSFLERSDIVDITSPLQSPTGDHTFVSQDTTTCAYPQPTEIKTETITPEFAQSAVISPTESKESPQETVKEPEVVTPAAEKKPKAKTPTAAKKPTPAKPSTAASPAKAKPTTTPKTRAAAPKPSTGAVPKQTVPKAAAPKPRPTATKTNPTEKKPLTNGDVKPPVKASLTARKSTDSPKPALNKASPRPATAPSTRTSTTTTTRMGVTAPKPRPNTLVKSSTATKTTVSTTASKLSTAKTASSPKTATAPKPRPTTAPAKPRVPLSKTVTKTADKEKESKDSANKLTASRTVTRTASARTTTGTVRKTESKTTGTATRTTVTKTTTSSTTRPGAAAAAGKKPLEITRTVNKTKTTKIEKPVQNGVTTTVTEQITLVNNAVNDSESQLIKDNSPIDNKLIVDTNAAD</sequence>
<feature type="compositionally biased region" description="Acidic residues" evidence="1">
    <location>
        <begin position="263"/>
        <end position="275"/>
    </location>
</feature>
<gene>
    <name evidence="2" type="primary">AUGUSTUS-3.0.2_34347</name>
    <name evidence="2" type="ORF">TcasGA2_TC034347</name>
</gene>
<feature type="compositionally biased region" description="Basic and acidic residues" evidence="1">
    <location>
        <begin position="790"/>
        <end position="803"/>
    </location>
</feature>
<dbReference type="InterPro" id="IPR009818">
    <property type="entry name" value="PAM2_motif"/>
</dbReference>
<feature type="compositionally biased region" description="Basic and acidic residues" evidence="1">
    <location>
        <begin position="238"/>
        <end position="247"/>
    </location>
</feature>
<reference evidence="2 3" key="1">
    <citation type="journal article" date="2008" name="Nature">
        <title>The genome of the model beetle and pest Tribolium castaneum.</title>
        <authorList>
            <consortium name="Tribolium Genome Sequencing Consortium"/>
            <person name="Richards S."/>
            <person name="Gibbs R.A."/>
            <person name="Weinstock G.M."/>
            <person name="Brown S.J."/>
            <person name="Denell R."/>
            <person name="Beeman R.W."/>
            <person name="Gibbs R."/>
            <person name="Beeman R.W."/>
            <person name="Brown S.J."/>
            <person name="Bucher G."/>
            <person name="Friedrich M."/>
            <person name="Grimmelikhuijzen C.J."/>
            <person name="Klingler M."/>
            <person name="Lorenzen M."/>
            <person name="Richards S."/>
            <person name="Roth S."/>
            <person name="Schroder R."/>
            <person name="Tautz D."/>
            <person name="Zdobnov E.M."/>
            <person name="Muzny D."/>
            <person name="Gibbs R.A."/>
            <person name="Weinstock G.M."/>
            <person name="Attaway T."/>
            <person name="Bell S."/>
            <person name="Buhay C.J."/>
            <person name="Chandrabose M.N."/>
            <person name="Chavez D."/>
            <person name="Clerk-Blankenburg K.P."/>
            <person name="Cree A."/>
            <person name="Dao M."/>
            <person name="Davis C."/>
            <person name="Chacko J."/>
            <person name="Dinh H."/>
            <person name="Dugan-Rocha S."/>
            <person name="Fowler G."/>
            <person name="Garner T.T."/>
            <person name="Garnes J."/>
            <person name="Gnirke A."/>
            <person name="Hawes A."/>
            <person name="Hernandez J."/>
            <person name="Hines S."/>
            <person name="Holder M."/>
            <person name="Hume J."/>
            <person name="Jhangiani S.N."/>
            <person name="Joshi V."/>
            <person name="Khan Z.M."/>
            <person name="Jackson L."/>
            <person name="Kovar C."/>
            <person name="Kowis A."/>
            <person name="Lee S."/>
            <person name="Lewis L.R."/>
            <person name="Margolis J."/>
            <person name="Morgan M."/>
            <person name="Nazareth L.V."/>
            <person name="Nguyen N."/>
            <person name="Okwuonu G."/>
            <person name="Parker D."/>
            <person name="Richards S."/>
            <person name="Ruiz S.J."/>
            <person name="Santibanez J."/>
            <person name="Savard J."/>
            <person name="Scherer S.E."/>
            <person name="Schneider B."/>
            <person name="Sodergren E."/>
            <person name="Tautz D."/>
            <person name="Vattahil S."/>
            <person name="Villasana D."/>
            <person name="White C.S."/>
            <person name="Wright R."/>
            <person name="Park Y."/>
            <person name="Beeman R.W."/>
            <person name="Lord J."/>
            <person name="Oppert B."/>
            <person name="Lorenzen M."/>
            <person name="Brown S."/>
            <person name="Wang L."/>
            <person name="Savard J."/>
            <person name="Tautz D."/>
            <person name="Richards S."/>
            <person name="Weinstock G."/>
            <person name="Gibbs R.A."/>
            <person name="Liu Y."/>
            <person name="Worley K."/>
            <person name="Weinstock G."/>
            <person name="Elsik C.G."/>
            <person name="Reese J.T."/>
            <person name="Elhaik E."/>
            <person name="Landan G."/>
            <person name="Graur D."/>
            <person name="Arensburger P."/>
            <person name="Atkinson P."/>
            <person name="Beeman R.W."/>
            <person name="Beidler J."/>
            <person name="Brown S.J."/>
            <person name="Demuth J.P."/>
            <person name="Drury D.W."/>
            <person name="Du Y.Z."/>
            <person name="Fujiwara H."/>
            <person name="Lorenzen M."/>
            <person name="Maselli V."/>
            <person name="Osanai M."/>
            <person name="Park Y."/>
            <person name="Robertson H.M."/>
            <person name="Tu Z."/>
            <person name="Wang J.J."/>
            <person name="Wang S."/>
            <person name="Richards S."/>
            <person name="Song H."/>
            <person name="Zhang L."/>
            <person name="Sodergren E."/>
            <person name="Werner D."/>
            <person name="Stanke M."/>
            <person name="Morgenstern B."/>
            <person name="Solovyev V."/>
            <person name="Kosarev P."/>
            <person name="Brown G."/>
            <person name="Chen H.C."/>
            <person name="Ermolaeva O."/>
            <person name="Hlavina W."/>
            <person name="Kapustin Y."/>
            <person name="Kiryutin B."/>
            <person name="Kitts P."/>
            <person name="Maglott D."/>
            <person name="Pruitt K."/>
            <person name="Sapojnikov V."/>
            <person name="Souvorov A."/>
            <person name="Mackey A.J."/>
            <person name="Waterhouse R.M."/>
            <person name="Wyder S."/>
            <person name="Zdobnov E.M."/>
            <person name="Zdobnov E.M."/>
            <person name="Wyder S."/>
            <person name="Kriventseva E.V."/>
            <person name="Kadowaki T."/>
            <person name="Bork P."/>
            <person name="Aranda M."/>
            <person name="Bao R."/>
            <person name="Beermann A."/>
            <person name="Berns N."/>
            <person name="Bolognesi R."/>
            <person name="Bonneton F."/>
            <person name="Bopp D."/>
            <person name="Brown S.J."/>
            <person name="Bucher G."/>
            <person name="Butts T."/>
            <person name="Chaumot A."/>
            <person name="Denell R.E."/>
            <person name="Ferrier D.E."/>
            <person name="Friedrich M."/>
            <person name="Gordon C.M."/>
            <person name="Jindra M."/>
            <person name="Klingler M."/>
            <person name="Lan Q."/>
            <person name="Lattorff H.M."/>
            <person name="Laudet V."/>
            <person name="von Levetsow C."/>
            <person name="Liu Z."/>
            <person name="Lutz R."/>
            <person name="Lynch J.A."/>
            <person name="da Fonseca R.N."/>
            <person name="Posnien N."/>
            <person name="Reuter R."/>
            <person name="Roth S."/>
            <person name="Savard J."/>
            <person name="Schinko J.B."/>
            <person name="Schmitt C."/>
            <person name="Schoppmeier M."/>
            <person name="Schroder R."/>
            <person name="Shippy T.D."/>
            <person name="Simonnet F."/>
            <person name="Marques-Souza H."/>
            <person name="Tautz D."/>
            <person name="Tomoyasu Y."/>
            <person name="Trauner J."/>
            <person name="Van der Zee M."/>
            <person name="Vervoort M."/>
            <person name="Wittkopp N."/>
            <person name="Wimmer E.A."/>
            <person name="Yang X."/>
            <person name="Jones A.K."/>
            <person name="Sattelle D.B."/>
            <person name="Ebert P.R."/>
            <person name="Nelson D."/>
            <person name="Scott J.G."/>
            <person name="Beeman R.W."/>
            <person name="Muthukrishnan S."/>
            <person name="Kramer K.J."/>
            <person name="Arakane Y."/>
            <person name="Beeman R.W."/>
            <person name="Zhu Q."/>
            <person name="Hogenkamp D."/>
            <person name="Dixit R."/>
            <person name="Oppert B."/>
            <person name="Jiang H."/>
            <person name="Zou Z."/>
            <person name="Marshall J."/>
            <person name="Elpidina E."/>
            <person name="Vinokurov K."/>
            <person name="Oppert C."/>
            <person name="Zou Z."/>
            <person name="Evans J."/>
            <person name="Lu Z."/>
            <person name="Zhao P."/>
            <person name="Sumathipala N."/>
            <person name="Altincicek B."/>
            <person name="Vilcinskas A."/>
            <person name="Williams M."/>
            <person name="Hultmark D."/>
            <person name="Hetru C."/>
            <person name="Jiang H."/>
            <person name="Grimmelikhuijzen C.J."/>
            <person name="Hauser F."/>
            <person name="Cazzamali G."/>
            <person name="Williamson M."/>
            <person name="Park Y."/>
            <person name="Li B."/>
            <person name="Tanaka Y."/>
            <person name="Predel R."/>
            <person name="Neupert S."/>
            <person name="Schachtner J."/>
            <person name="Verleyen P."/>
            <person name="Raible F."/>
            <person name="Bork P."/>
            <person name="Friedrich M."/>
            <person name="Walden K.K."/>
            <person name="Robertson H.M."/>
            <person name="Angeli S."/>
            <person name="Foret S."/>
            <person name="Bucher G."/>
            <person name="Schuetz S."/>
            <person name="Maleszka R."/>
            <person name="Wimmer E.A."/>
            <person name="Beeman R.W."/>
            <person name="Lorenzen M."/>
            <person name="Tomoyasu Y."/>
            <person name="Miller S.C."/>
            <person name="Grossmann D."/>
            <person name="Bucher G."/>
        </authorList>
    </citation>
    <scope>NUCLEOTIDE SEQUENCE [LARGE SCALE GENOMIC DNA]</scope>
    <source>
        <strain evidence="2 3">Georgia GA2</strain>
    </source>
</reference>